<dbReference type="GO" id="GO:0012505">
    <property type="term" value="C:endomembrane system"/>
    <property type="evidence" value="ECO:0007669"/>
    <property type="project" value="UniProtKB-SubCell"/>
</dbReference>
<keyword evidence="5" id="KW-1003">Cell membrane</keyword>
<evidence type="ECO:0000256" key="10">
    <source>
        <dbReference type="SAM" id="Phobius"/>
    </source>
</evidence>
<evidence type="ECO:0000256" key="9">
    <source>
        <dbReference type="ARBA" id="ARBA00023136"/>
    </source>
</evidence>
<dbReference type="PANTHER" id="PTHR31269">
    <property type="entry name" value="S-TYPE ANION CHANNEL SLAH3"/>
    <property type="match status" value="1"/>
</dbReference>
<proteinExistence type="inferred from homology"/>
<accession>A0AAW2DNI8</accession>
<evidence type="ECO:0000256" key="5">
    <source>
        <dbReference type="ARBA" id="ARBA00022475"/>
    </source>
</evidence>
<evidence type="ECO:0000256" key="8">
    <source>
        <dbReference type="ARBA" id="ARBA00023065"/>
    </source>
</evidence>
<dbReference type="InterPro" id="IPR030183">
    <property type="entry name" value="SLAC/SLAH"/>
</dbReference>
<gene>
    <name evidence="11" type="ORF">SO802_007415</name>
</gene>
<feature type="transmembrane region" description="Helical" evidence="10">
    <location>
        <begin position="130"/>
        <end position="153"/>
    </location>
</feature>
<comment type="caution">
    <text evidence="11">The sequence shown here is derived from an EMBL/GenBank/DDBJ whole genome shotgun (WGS) entry which is preliminary data.</text>
</comment>
<dbReference type="GO" id="GO:0006873">
    <property type="term" value="P:intracellular monoatomic ion homeostasis"/>
    <property type="evidence" value="ECO:0007669"/>
    <property type="project" value="InterPro"/>
</dbReference>
<evidence type="ECO:0000256" key="1">
    <source>
        <dbReference type="ARBA" id="ARBA00004127"/>
    </source>
</evidence>
<organism evidence="11 12">
    <name type="scientific">Lithocarpus litseifolius</name>
    <dbReference type="NCBI Taxonomy" id="425828"/>
    <lineage>
        <taxon>Eukaryota</taxon>
        <taxon>Viridiplantae</taxon>
        <taxon>Streptophyta</taxon>
        <taxon>Embryophyta</taxon>
        <taxon>Tracheophyta</taxon>
        <taxon>Spermatophyta</taxon>
        <taxon>Magnoliopsida</taxon>
        <taxon>eudicotyledons</taxon>
        <taxon>Gunneridae</taxon>
        <taxon>Pentapetalae</taxon>
        <taxon>rosids</taxon>
        <taxon>fabids</taxon>
        <taxon>Fagales</taxon>
        <taxon>Fagaceae</taxon>
        <taxon>Lithocarpus</taxon>
    </lineage>
</organism>
<evidence type="ECO:0000313" key="11">
    <source>
        <dbReference type="EMBL" id="KAL0012307.1"/>
    </source>
</evidence>
<evidence type="ECO:0000256" key="2">
    <source>
        <dbReference type="ARBA" id="ARBA00004236"/>
    </source>
</evidence>
<evidence type="ECO:0000256" key="3">
    <source>
        <dbReference type="ARBA" id="ARBA00007808"/>
    </source>
</evidence>
<dbReference type="Pfam" id="PF03595">
    <property type="entry name" value="SLAC1"/>
    <property type="match status" value="1"/>
</dbReference>
<dbReference type="InterPro" id="IPR038665">
    <property type="entry name" value="Voltage-dep_anion_channel_sf"/>
</dbReference>
<evidence type="ECO:0000256" key="6">
    <source>
        <dbReference type="ARBA" id="ARBA00022692"/>
    </source>
</evidence>
<reference evidence="11 12" key="1">
    <citation type="submission" date="2024-01" db="EMBL/GenBank/DDBJ databases">
        <title>A telomere-to-telomere, gap-free genome of sweet tea (Lithocarpus litseifolius).</title>
        <authorList>
            <person name="Zhou J."/>
        </authorList>
    </citation>
    <scope>NUCLEOTIDE SEQUENCE [LARGE SCALE GENOMIC DNA]</scope>
    <source>
        <strain evidence="11">Zhou-2022a</strain>
        <tissue evidence="11">Leaf</tissue>
    </source>
</reference>
<evidence type="ECO:0000313" key="12">
    <source>
        <dbReference type="Proteomes" id="UP001459277"/>
    </source>
</evidence>
<name>A0AAW2DNI8_9ROSI</name>
<comment type="similarity">
    <text evidence="3">Belongs to the SLAC1 S-type anion channel family.</text>
</comment>
<keyword evidence="7 10" id="KW-1133">Transmembrane helix</keyword>
<dbReference type="InterPro" id="IPR004695">
    <property type="entry name" value="SLAC1/Mae1/Ssu1/TehA"/>
</dbReference>
<feature type="transmembrane region" description="Helical" evidence="10">
    <location>
        <begin position="12"/>
        <end position="33"/>
    </location>
</feature>
<sequence length="185" mass="21150">MVKAEFLHHKGVNFLYAPWISWLLMLQSAPLISPKSHTYLVLWLVFAIPILVLDIKIFGQWFTTEKRFLSMMANPTSQISVLGNLACRPTLFKKSMKRFHVAWWAYSFPLTFLALAFVEYAKEVKGHTAPVMTLVLLILCVPVFLGLMLLTALNSNRLLREYDPILSSLNEPRKTATKPEIAVDK</sequence>
<feature type="transmembrane region" description="Helical" evidence="10">
    <location>
        <begin position="101"/>
        <end position="118"/>
    </location>
</feature>
<dbReference type="EMBL" id="JAZDWU010000002">
    <property type="protein sequence ID" value="KAL0012307.1"/>
    <property type="molecule type" value="Genomic_DNA"/>
</dbReference>
<evidence type="ECO:0000256" key="4">
    <source>
        <dbReference type="ARBA" id="ARBA00022448"/>
    </source>
</evidence>
<dbReference type="GO" id="GO:0008308">
    <property type="term" value="F:voltage-gated monoatomic anion channel activity"/>
    <property type="evidence" value="ECO:0007669"/>
    <property type="project" value="InterPro"/>
</dbReference>
<feature type="transmembrane region" description="Helical" evidence="10">
    <location>
        <begin position="39"/>
        <end position="62"/>
    </location>
</feature>
<comment type="subcellular location">
    <subcellularLocation>
        <location evidence="2">Cell membrane</location>
    </subcellularLocation>
    <subcellularLocation>
        <location evidence="1">Endomembrane system</location>
        <topology evidence="1">Multi-pass membrane protein</topology>
    </subcellularLocation>
</comment>
<keyword evidence="4" id="KW-0813">Transport</keyword>
<dbReference type="AlphaFoldDB" id="A0AAW2DNI8"/>
<evidence type="ECO:0000256" key="7">
    <source>
        <dbReference type="ARBA" id="ARBA00022989"/>
    </source>
</evidence>
<dbReference type="PANTHER" id="PTHR31269:SF60">
    <property type="entry name" value="S-TYPE ANION CHANNEL SLAH1"/>
    <property type="match status" value="1"/>
</dbReference>
<keyword evidence="9 10" id="KW-0472">Membrane</keyword>
<keyword evidence="6 10" id="KW-0812">Transmembrane</keyword>
<dbReference type="Gene3D" id="1.50.10.150">
    <property type="entry name" value="Voltage-dependent anion channel"/>
    <property type="match status" value="2"/>
</dbReference>
<dbReference type="GO" id="GO:0005886">
    <property type="term" value="C:plasma membrane"/>
    <property type="evidence" value="ECO:0007669"/>
    <property type="project" value="UniProtKB-SubCell"/>
</dbReference>
<keyword evidence="8" id="KW-0406">Ion transport</keyword>
<dbReference type="Proteomes" id="UP001459277">
    <property type="component" value="Unassembled WGS sequence"/>
</dbReference>
<keyword evidence="12" id="KW-1185">Reference proteome</keyword>
<protein>
    <submittedName>
        <fullName evidence="11">Uncharacterized protein</fullName>
    </submittedName>
</protein>